<name>A0A2S8B3V8_9SPHN</name>
<protein>
    <recommendedName>
        <fullName evidence="3">DUF1579 domain-containing protein</fullName>
    </recommendedName>
</protein>
<comment type="caution">
    <text evidence="1">The sequence shown here is derived from an EMBL/GenBank/DDBJ whole genome shotgun (WGS) entry which is preliminary data.</text>
</comment>
<sequence>MDWEVGSWTTQLRYLPEPLTGSTRWVEYRGASEVRALLGGRANLVELSVEGPSGKIEGLSLRLYNPKARQWTLNFANVRSGLLTSPVTGTFDEKGRGVFYCVDSVNDRTVLVRFLISEIRPNSVRFEQAFSADAGATWETNWIAVDSRR</sequence>
<dbReference type="AlphaFoldDB" id="A0A2S8B3V8"/>
<evidence type="ECO:0000313" key="1">
    <source>
        <dbReference type="EMBL" id="PQM27006.1"/>
    </source>
</evidence>
<accession>A0A2S8B3V8</accession>
<organism evidence="1 2">
    <name type="scientific">Sphingopyxis lindanitolerans</name>
    <dbReference type="NCBI Taxonomy" id="2054227"/>
    <lineage>
        <taxon>Bacteria</taxon>
        <taxon>Pseudomonadati</taxon>
        <taxon>Pseudomonadota</taxon>
        <taxon>Alphaproteobacteria</taxon>
        <taxon>Sphingomonadales</taxon>
        <taxon>Sphingomonadaceae</taxon>
        <taxon>Sphingopyxis</taxon>
    </lineage>
</organism>
<dbReference type="EMBL" id="PHFW01000003">
    <property type="protein sequence ID" value="PQM27006.1"/>
    <property type="molecule type" value="Genomic_DNA"/>
</dbReference>
<keyword evidence="2" id="KW-1185">Reference proteome</keyword>
<dbReference type="Proteomes" id="UP000238954">
    <property type="component" value="Chromosome"/>
</dbReference>
<reference evidence="2" key="1">
    <citation type="submission" date="2017-11" db="EMBL/GenBank/DDBJ databases">
        <title>The complete genome sequence of Sphingopyxis pomeranensis sp. nov. strain WS5A3p.</title>
        <authorList>
            <person name="Kaminski M.A."/>
        </authorList>
    </citation>
    <scope>NUCLEOTIDE SEQUENCE [LARGE SCALE GENOMIC DNA]</scope>
    <source>
        <strain evidence="2">WS5A3p</strain>
    </source>
</reference>
<evidence type="ECO:0008006" key="3">
    <source>
        <dbReference type="Google" id="ProtNLM"/>
    </source>
</evidence>
<gene>
    <name evidence="1" type="ORF">CVO77_18765</name>
</gene>
<evidence type="ECO:0000313" key="2">
    <source>
        <dbReference type="Proteomes" id="UP000238954"/>
    </source>
</evidence>
<proteinExistence type="predicted"/>